<dbReference type="InterPro" id="IPR012676">
    <property type="entry name" value="TGS-like"/>
</dbReference>
<dbReference type="Gene3D" id="3.40.50.300">
    <property type="entry name" value="P-loop containing nucleotide triphosphate hydrolases"/>
    <property type="match status" value="1"/>
</dbReference>
<keyword evidence="3" id="KW-0342">GTP-binding</keyword>
<comment type="caution">
    <text evidence="6">The sequence shown here is derived from an EMBL/GenBank/DDBJ whole genome shotgun (WGS) entry which is preliminary data.</text>
</comment>
<dbReference type="PROSITE" id="PS51710">
    <property type="entry name" value="G_OBG"/>
    <property type="match status" value="1"/>
</dbReference>
<dbReference type="GO" id="GO:0005525">
    <property type="term" value="F:GTP binding"/>
    <property type="evidence" value="ECO:0007669"/>
    <property type="project" value="UniProtKB-KW"/>
</dbReference>
<dbReference type="CDD" id="cd01896">
    <property type="entry name" value="DRG"/>
    <property type="match status" value="1"/>
</dbReference>
<proteinExistence type="predicted"/>
<gene>
    <name evidence="6" type="ORF">COW99_03160</name>
</gene>
<feature type="domain" description="TGS" evidence="5">
    <location>
        <begin position="282"/>
        <end position="356"/>
    </location>
</feature>
<sequence length="356" mass="38767">MDNQARIEAIQEEIRKTPYHKGTEHHIGKLRARIAQLKSEIIERQLKLSATGGGGGYAVAKHGDATVVLIGPPSVGKSTLLNQLTDANSKVAEYEFTTLEVIPGMLNINGARIQILDVPGLITGAAKGLGRGKEVLSVARIADLIILMVDVKRKGELPNMEIELANAGVRLNQSPPKLVVKKTDRGGIQINSPTLTLLDQDTIKTIARSYRIVNAQISIKEDLTPEQLIDAFAGNRVYVPAIKIINKMEGKKLNLSSDVFAISALEGKGLDKLTQSIWDKLDLIRIYLRNPQGVVDMEDPLVVPSSITVREAVIKLSSELVETTTGARVWGPAARYPGQKVGLFHQLKDGTIIQFI</sequence>
<dbReference type="PANTHER" id="PTHR43127">
    <property type="entry name" value="DEVELOPMENTALLY-REGULATED GTP-BINDING PROTEIN 2"/>
    <property type="match status" value="1"/>
</dbReference>
<evidence type="ECO:0000256" key="3">
    <source>
        <dbReference type="ARBA" id="ARBA00023134"/>
    </source>
</evidence>
<dbReference type="SUPFAM" id="SSF52540">
    <property type="entry name" value="P-loop containing nucleoside triphosphate hydrolases"/>
    <property type="match status" value="1"/>
</dbReference>
<dbReference type="Pfam" id="PF16897">
    <property type="entry name" value="MMR_HSR1_Xtn"/>
    <property type="match status" value="1"/>
</dbReference>
<dbReference type="SUPFAM" id="SSF81271">
    <property type="entry name" value="TGS-like"/>
    <property type="match status" value="1"/>
</dbReference>
<dbReference type="EMBL" id="PCTA01000022">
    <property type="protein sequence ID" value="PIP61619.1"/>
    <property type="molecule type" value="Genomic_DNA"/>
</dbReference>
<evidence type="ECO:0000259" key="4">
    <source>
        <dbReference type="PROSITE" id="PS51710"/>
    </source>
</evidence>
<dbReference type="Pfam" id="PF02824">
    <property type="entry name" value="TGS"/>
    <property type="match status" value="1"/>
</dbReference>
<reference evidence="6 7" key="1">
    <citation type="submission" date="2017-09" db="EMBL/GenBank/DDBJ databases">
        <title>Depth-based differentiation of microbial function through sediment-hosted aquifers and enrichment of novel symbionts in the deep terrestrial subsurface.</title>
        <authorList>
            <person name="Probst A.J."/>
            <person name="Ladd B."/>
            <person name="Jarett J.K."/>
            <person name="Geller-Mcgrath D.E."/>
            <person name="Sieber C.M."/>
            <person name="Emerson J.B."/>
            <person name="Anantharaman K."/>
            <person name="Thomas B.C."/>
            <person name="Malmstrom R."/>
            <person name="Stieglmeier M."/>
            <person name="Klingl A."/>
            <person name="Woyke T."/>
            <person name="Ryan C.M."/>
            <person name="Banfield J.F."/>
        </authorList>
    </citation>
    <scope>NUCLEOTIDE SEQUENCE [LARGE SCALE GENOMIC DNA]</scope>
    <source>
        <strain evidence="6">CG22_combo_CG10-13_8_21_14_all_38_20</strain>
    </source>
</reference>
<keyword evidence="1" id="KW-0547">Nucleotide-binding</keyword>
<dbReference type="Gene3D" id="3.10.20.30">
    <property type="match status" value="1"/>
</dbReference>
<evidence type="ECO:0000313" key="7">
    <source>
        <dbReference type="Proteomes" id="UP000231246"/>
    </source>
</evidence>
<dbReference type="InterPro" id="IPR006073">
    <property type="entry name" value="GTP-bd"/>
</dbReference>
<evidence type="ECO:0000259" key="5">
    <source>
        <dbReference type="PROSITE" id="PS51880"/>
    </source>
</evidence>
<feature type="domain" description="OBG-type G" evidence="4">
    <location>
        <begin position="65"/>
        <end position="282"/>
    </location>
</feature>
<dbReference type="AlphaFoldDB" id="A0A2H0BVP9"/>
<evidence type="ECO:0000256" key="2">
    <source>
        <dbReference type="ARBA" id="ARBA00022842"/>
    </source>
</evidence>
<dbReference type="InterPro" id="IPR004095">
    <property type="entry name" value="TGS"/>
</dbReference>
<dbReference type="InterPro" id="IPR005225">
    <property type="entry name" value="Small_GTP-bd"/>
</dbReference>
<name>A0A2H0BVP9_9BACT</name>
<dbReference type="InterPro" id="IPR031662">
    <property type="entry name" value="GTP-binding_2"/>
</dbReference>
<dbReference type="Proteomes" id="UP000231246">
    <property type="component" value="Unassembled WGS sequence"/>
</dbReference>
<dbReference type="PRINTS" id="PR00326">
    <property type="entry name" value="GTP1OBG"/>
</dbReference>
<keyword evidence="2" id="KW-0460">Magnesium</keyword>
<dbReference type="PROSITE" id="PS51880">
    <property type="entry name" value="TGS"/>
    <property type="match status" value="1"/>
</dbReference>
<dbReference type="GO" id="GO:0003924">
    <property type="term" value="F:GTPase activity"/>
    <property type="evidence" value="ECO:0007669"/>
    <property type="project" value="InterPro"/>
</dbReference>
<dbReference type="Pfam" id="PF01926">
    <property type="entry name" value="MMR_HSR1"/>
    <property type="match status" value="1"/>
</dbReference>
<dbReference type="InterPro" id="IPR027417">
    <property type="entry name" value="P-loop_NTPase"/>
</dbReference>
<dbReference type="InterPro" id="IPR031167">
    <property type="entry name" value="G_OBG"/>
</dbReference>
<dbReference type="InterPro" id="IPR012675">
    <property type="entry name" value="Beta-grasp_dom_sf"/>
</dbReference>
<evidence type="ECO:0000256" key="1">
    <source>
        <dbReference type="ARBA" id="ARBA00022741"/>
    </source>
</evidence>
<evidence type="ECO:0000313" key="6">
    <source>
        <dbReference type="EMBL" id="PIP61619.1"/>
    </source>
</evidence>
<protein>
    <submittedName>
        <fullName evidence="6">GTP-binding protein</fullName>
    </submittedName>
</protein>
<dbReference type="InterPro" id="IPR045001">
    <property type="entry name" value="DRG"/>
</dbReference>
<accession>A0A2H0BVP9</accession>
<dbReference type="NCBIfam" id="TIGR00231">
    <property type="entry name" value="small_GTP"/>
    <property type="match status" value="1"/>
</dbReference>
<organism evidence="6 7">
    <name type="scientific">Candidatus Roizmanbacteria bacterium CG22_combo_CG10-13_8_21_14_all_38_20</name>
    <dbReference type="NCBI Taxonomy" id="1974862"/>
    <lineage>
        <taxon>Bacteria</taxon>
        <taxon>Candidatus Roizmaniibacteriota</taxon>
    </lineage>
</organism>